<gene>
    <name evidence="7" type="ORF">LADA_0C02652G</name>
</gene>
<evidence type="ECO:0000313" key="8">
    <source>
        <dbReference type="Proteomes" id="UP000190274"/>
    </source>
</evidence>
<comment type="similarity">
    <text evidence="2">Belongs to the SRP14 family.</text>
</comment>
<keyword evidence="3" id="KW-0963">Cytoplasm</keyword>
<dbReference type="GO" id="GO:0008312">
    <property type="term" value="F:7S RNA binding"/>
    <property type="evidence" value="ECO:0007669"/>
    <property type="project" value="EnsemblFungi"/>
</dbReference>
<dbReference type="GO" id="GO:0030942">
    <property type="term" value="F:endoplasmic reticulum signal peptide binding"/>
    <property type="evidence" value="ECO:0007669"/>
    <property type="project" value="InterPro"/>
</dbReference>
<evidence type="ECO:0000313" key="7">
    <source>
        <dbReference type="EMBL" id="SCU82042.1"/>
    </source>
</evidence>
<keyword evidence="4" id="KW-0694">RNA-binding</keyword>
<dbReference type="GO" id="GO:0006616">
    <property type="term" value="P:SRP-dependent cotranslational protein targeting to membrane, translocation"/>
    <property type="evidence" value="ECO:0007669"/>
    <property type="project" value="EnsemblFungi"/>
</dbReference>
<evidence type="ECO:0000256" key="3">
    <source>
        <dbReference type="ARBA" id="ARBA00022490"/>
    </source>
</evidence>
<dbReference type="Proteomes" id="UP000190274">
    <property type="component" value="Chromosome C"/>
</dbReference>
<evidence type="ECO:0000256" key="6">
    <source>
        <dbReference type="ARBA" id="ARBA00023274"/>
    </source>
</evidence>
<dbReference type="STRING" id="1266660.A0A1G4IY95"/>
<keyword evidence="8" id="KW-1185">Reference proteome</keyword>
<reference evidence="8" key="1">
    <citation type="submission" date="2016-03" db="EMBL/GenBank/DDBJ databases">
        <authorList>
            <person name="Devillers H."/>
        </authorList>
    </citation>
    <scope>NUCLEOTIDE SEQUENCE [LARGE SCALE GENOMIC DNA]</scope>
</reference>
<evidence type="ECO:0000256" key="1">
    <source>
        <dbReference type="ARBA" id="ARBA00004496"/>
    </source>
</evidence>
<accession>A0A1G4IY95</accession>
<dbReference type="Pfam" id="PF02290">
    <property type="entry name" value="SRP14"/>
    <property type="match status" value="1"/>
</dbReference>
<evidence type="ECO:0000256" key="2">
    <source>
        <dbReference type="ARBA" id="ARBA00010349"/>
    </source>
</evidence>
<dbReference type="SUPFAM" id="SSF54762">
    <property type="entry name" value="Signal recognition particle alu RNA binding heterodimer, SRP9/14"/>
    <property type="match status" value="1"/>
</dbReference>
<dbReference type="EMBL" id="LT598459">
    <property type="protein sequence ID" value="SCU82042.1"/>
    <property type="molecule type" value="Genomic_DNA"/>
</dbReference>
<sequence>MSDSGRVSPEAFLKVVPPLFEAANQSKQSIHLSIKRLVERNLIEGNDEFNASELPLSDVSMKSQFTEVPQGARNKQYDVLVRIKKGHGDSVSKHSTVVKADQLDKFWKDYSSAIKGGMIGLVKKKRTRTRRSGSLRGNERIECSRKWQSARKFLH</sequence>
<evidence type="ECO:0000256" key="5">
    <source>
        <dbReference type="ARBA" id="ARBA00023135"/>
    </source>
</evidence>
<proteinExistence type="inferred from homology"/>
<dbReference type="Gene3D" id="3.30.720.10">
    <property type="entry name" value="Signal recognition particle alu RNA binding heterodimer, srp9/1"/>
    <property type="match status" value="1"/>
</dbReference>
<dbReference type="GO" id="GO:0005786">
    <property type="term" value="C:signal recognition particle, endoplasmic reticulum targeting"/>
    <property type="evidence" value="ECO:0007669"/>
    <property type="project" value="UniProtKB-KW"/>
</dbReference>
<keyword evidence="5" id="KW-0733">Signal recognition particle</keyword>
<dbReference type="InterPro" id="IPR003210">
    <property type="entry name" value="Signal_recog_particle_SRP14"/>
</dbReference>
<organism evidence="7 8">
    <name type="scientific">Lachancea dasiensis</name>
    <dbReference type="NCBI Taxonomy" id="1072105"/>
    <lineage>
        <taxon>Eukaryota</taxon>
        <taxon>Fungi</taxon>
        <taxon>Dikarya</taxon>
        <taxon>Ascomycota</taxon>
        <taxon>Saccharomycotina</taxon>
        <taxon>Saccharomycetes</taxon>
        <taxon>Saccharomycetales</taxon>
        <taxon>Saccharomycetaceae</taxon>
        <taxon>Lachancea</taxon>
    </lineage>
</organism>
<comment type="subcellular location">
    <subcellularLocation>
        <location evidence="1">Cytoplasm</location>
    </subcellularLocation>
</comment>
<name>A0A1G4IY95_9SACH</name>
<keyword evidence="6" id="KW-0687">Ribonucleoprotein</keyword>
<evidence type="ECO:0000256" key="4">
    <source>
        <dbReference type="ARBA" id="ARBA00022884"/>
    </source>
</evidence>
<dbReference type="InterPro" id="IPR009018">
    <property type="entry name" value="Signal_recog_particle_SRP9/14"/>
</dbReference>
<protein>
    <submittedName>
        <fullName evidence="7">LADA_0C02652g1_1</fullName>
    </submittedName>
</protein>
<dbReference type="OrthoDB" id="19209at2759"/>
<dbReference type="AlphaFoldDB" id="A0A1G4IY95"/>